<dbReference type="GO" id="GO:0019843">
    <property type="term" value="F:rRNA binding"/>
    <property type="evidence" value="ECO:0007669"/>
    <property type="project" value="UniProtKB-KW"/>
</dbReference>
<feature type="compositionally biased region" description="Gly residues" evidence="9">
    <location>
        <begin position="866"/>
        <end position="878"/>
    </location>
</feature>
<reference evidence="10 11" key="1">
    <citation type="journal article" date="2012" name="BMC Genomics">
        <title>Comparative genomic analysis and phylogenetic position of Theileria equi.</title>
        <authorList>
            <person name="Kappmeyer L.S."/>
            <person name="Thiagarajan M."/>
            <person name="Herndon D.R."/>
            <person name="Ramsay J.D."/>
            <person name="Caler E."/>
            <person name="Djikeng A."/>
            <person name="Gillespie J.J."/>
            <person name="Lau A.O."/>
            <person name="Roalson E.H."/>
            <person name="Silva J.C."/>
            <person name="Silva M.G."/>
            <person name="Suarez C.E."/>
            <person name="Ueti M.W."/>
            <person name="Nene V.M."/>
            <person name="Mealey R.H."/>
            <person name="Knowles D.P."/>
            <person name="Brayton K.A."/>
        </authorList>
    </citation>
    <scope>NUCLEOTIDE SEQUENCE [LARGE SCALE GENOMIC DNA]</scope>
    <source>
        <strain evidence="10 11">WA</strain>
    </source>
</reference>
<dbReference type="KEGG" id="beq:BEWA_002150"/>
<evidence type="ECO:0000313" key="11">
    <source>
        <dbReference type="Proteomes" id="UP000031512"/>
    </source>
</evidence>
<keyword evidence="8" id="KW-0694">RNA-binding</keyword>
<evidence type="ECO:0000256" key="9">
    <source>
        <dbReference type="SAM" id="MobiDB-lite"/>
    </source>
</evidence>
<dbReference type="Proteomes" id="UP000031512">
    <property type="component" value="Chromosome 3"/>
</dbReference>
<dbReference type="InterPro" id="IPR029026">
    <property type="entry name" value="tRNA_m1G_MTases_N"/>
</dbReference>
<proteinExistence type="inferred from homology"/>
<dbReference type="PANTHER" id="PTHR12636">
    <property type="entry name" value="NEP1/MRA1"/>
    <property type="match status" value="1"/>
</dbReference>
<dbReference type="STRING" id="1537102.L0AZX1"/>
<evidence type="ECO:0000256" key="5">
    <source>
        <dbReference type="ARBA" id="ARBA00022679"/>
    </source>
</evidence>
<evidence type="ECO:0000313" key="10">
    <source>
        <dbReference type="EMBL" id="AFZ80808.1"/>
    </source>
</evidence>
<keyword evidence="5" id="KW-0808">Transferase</keyword>
<feature type="compositionally biased region" description="Low complexity" evidence="9">
    <location>
        <begin position="853"/>
        <end position="865"/>
    </location>
</feature>
<dbReference type="OrthoDB" id="361621at2759"/>
<evidence type="ECO:0000256" key="1">
    <source>
        <dbReference type="ARBA" id="ARBA00008115"/>
    </source>
</evidence>
<keyword evidence="6" id="KW-0949">S-adenosyl-L-methionine</keyword>
<dbReference type="SUPFAM" id="SSF75217">
    <property type="entry name" value="alpha/beta knot"/>
    <property type="match status" value="1"/>
</dbReference>
<dbReference type="GeneID" id="15806284"/>
<evidence type="ECO:0000256" key="3">
    <source>
        <dbReference type="ARBA" id="ARBA00022552"/>
    </source>
</evidence>
<dbReference type="VEuPathDB" id="PiroplasmaDB:BEWA_002150"/>
<organism evidence="10 11">
    <name type="scientific">Theileria equi strain WA</name>
    <dbReference type="NCBI Taxonomy" id="1537102"/>
    <lineage>
        <taxon>Eukaryota</taxon>
        <taxon>Sar</taxon>
        <taxon>Alveolata</taxon>
        <taxon>Apicomplexa</taxon>
        <taxon>Aconoidasida</taxon>
        <taxon>Piroplasmida</taxon>
        <taxon>Theileriidae</taxon>
        <taxon>Theileria</taxon>
    </lineage>
</organism>
<gene>
    <name evidence="10" type="ORF">BEWA_002150</name>
</gene>
<dbReference type="GO" id="GO:0070475">
    <property type="term" value="P:rRNA base methylation"/>
    <property type="evidence" value="ECO:0007669"/>
    <property type="project" value="InterPro"/>
</dbReference>
<evidence type="ECO:0000256" key="8">
    <source>
        <dbReference type="ARBA" id="ARBA00022884"/>
    </source>
</evidence>
<sequence length="1157" mass="124757">MSGRDTLTLNLDINGKCDGICKCGLDRSNGMNTKKATDIRGVTNFTEYTHRLQNGTFTLNGDLGGGHKIRVGGIIRSSIENVTEVSVYYWNGNDSIPILLGITKVSDTPEYYSYWGNGGGLGNWNNRLTSDKSLEYLLDDQNCRRNHAIPFNITSSQSGDLPQNSNCIKDYRRIDPTRSLNPPGSNYISKAYMTTGLHGSTLSTMISRVTYNNQPTDIPHISDPIDVITLYSYPGSDSVPLMIEFKPNVGDSKWFYSTNLDEKNWMEHGDGSRFYDEGTTPLPALSAKLDEVLCKQHNNVTLNLTKSNSRNLAEKASSGKDNKYCCDEHKKDSGRISVTEGNIKVNGVSKTTSYYKHSLVPGTPVAGIYYKDSGSSDRKKITFSGVFFPIGGVRSVYTFYCGKDDPLLIYVDSPTNGAARGWYKKDSDGTPWKWIGGIHSITESHLKSVLSCDNWRKLRIVLRQAGCSGLPDCLESSKLDEQLEQEMQEEEKIAGAEREKEIAKVPSAELEGPDGNNGGGGEGALPKGADAKSPDGSKETSVVKDAVGKPRDIQHESPGNEDAKTTKGSQSVQNGPASDGLRGPNVPPITPGQGPPGPPSEKGRAEEVTIKLDSRHSYDRNLNSGETIYIAPYTGTHIKGYDAYEHTYDGKFIVRDLTVGGKKQIFLPGVTSAQDLKKVVVYFFVCGSSSIPLLVYVGTGKKDHKWYENRGQDIWIDISDSLKNKPPSEALIYTLRTTLKGIKQTLGVSCERKTKKLVIQDYSNDLPDSTIHRLQNNNVVRPHISTTIPPLSMPRANQRVTQNLHDINDVIAIPGGTDDLSVSYTEQAATSNIQSGGGETGERDSATGSAEVGPASPFPGALSSSGPGGLTPGGGRGADQGADSTGDPAEEATSPGPQTTTTTTEDTEDPLVASDALPDGLTAGPGPVPPRGPQGAGGDPSAESSPPHTPPGPEALGAESVGITAILTGAGTYGGPLAGAGGLTGLCWWAFKRSRGDPWSNLLRVYVRTIDKELIEVSPSLQVPKSLDQFELILRDLKINRKVRSQNSSTILIKFVKNEMENILPPGSKNIGLSNTGTCVKLEDYLTKFKNVTLPLVFHVGAISTSQAHGTINDVEEIISISPHGLTAAHCCAKICNELVVLYCIFYYYKGLLLTMA</sequence>
<protein>
    <submittedName>
        <fullName evidence="10">Uncharacterized protein</fullName>
    </submittedName>
</protein>
<dbReference type="GO" id="GO:0070037">
    <property type="term" value="F:rRNA (pseudouridine) methyltransferase activity"/>
    <property type="evidence" value="ECO:0007669"/>
    <property type="project" value="InterPro"/>
</dbReference>
<evidence type="ECO:0000256" key="4">
    <source>
        <dbReference type="ARBA" id="ARBA00022603"/>
    </source>
</evidence>
<comment type="similarity">
    <text evidence="1">Belongs to the class IV-like SAM-binding methyltransferase superfamily. RNA methyltransferase NEP1 family.</text>
</comment>
<evidence type="ECO:0000256" key="7">
    <source>
        <dbReference type="ARBA" id="ARBA00022730"/>
    </source>
</evidence>
<feature type="region of interest" description="Disordered" evidence="9">
    <location>
        <begin position="484"/>
        <end position="606"/>
    </location>
</feature>
<name>L0AZX1_THEEQ</name>
<feature type="region of interest" description="Disordered" evidence="9">
    <location>
        <begin position="830"/>
        <end position="957"/>
    </location>
</feature>
<dbReference type="InterPro" id="IPR029028">
    <property type="entry name" value="Alpha/beta_knot_MTases"/>
</dbReference>
<dbReference type="EMBL" id="CP001670">
    <property type="protein sequence ID" value="AFZ80808.1"/>
    <property type="molecule type" value="Genomic_DNA"/>
</dbReference>
<dbReference type="RefSeq" id="XP_004830474.1">
    <property type="nucleotide sequence ID" value="XM_004830417.1"/>
</dbReference>
<feature type="compositionally biased region" description="Pro residues" evidence="9">
    <location>
        <begin position="585"/>
        <end position="599"/>
    </location>
</feature>
<dbReference type="InterPro" id="IPR005304">
    <property type="entry name" value="Rbsml_bgen_MeTrfase_EMG1/NEP1"/>
</dbReference>
<dbReference type="Pfam" id="PF03587">
    <property type="entry name" value="EMG1"/>
    <property type="match status" value="1"/>
</dbReference>
<evidence type="ECO:0000256" key="6">
    <source>
        <dbReference type="ARBA" id="ARBA00022691"/>
    </source>
</evidence>
<dbReference type="GO" id="GO:0032040">
    <property type="term" value="C:small-subunit processome"/>
    <property type="evidence" value="ECO:0007669"/>
    <property type="project" value="TreeGrafter"/>
</dbReference>
<keyword evidence="4" id="KW-0489">Methyltransferase</keyword>
<dbReference type="Gene3D" id="3.40.1280.10">
    <property type="match status" value="1"/>
</dbReference>
<feature type="compositionally biased region" description="Basic and acidic residues" evidence="9">
    <location>
        <begin position="490"/>
        <end position="503"/>
    </location>
</feature>
<feature type="compositionally biased region" description="Polar residues" evidence="9">
    <location>
        <begin position="566"/>
        <end position="576"/>
    </location>
</feature>
<dbReference type="PANTHER" id="PTHR12636:SF5">
    <property type="entry name" value="RIBOSOMAL RNA SMALL SUBUNIT METHYLTRANSFERASE NEP1"/>
    <property type="match status" value="1"/>
</dbReference>
<dbReference type="AlphaFoldDB" id="L0AZX1"/>
<accession>L0AZX1</accession>
<feature type="compositionally biased region" description="Basic and acidic residues" evidence="9">
    <location>
        <begin position="529"/>
        <end position="555"/>
    </location>
</feature>
<evidence type="ECO:0000256" key="2">
    <source>
        <dbReference type="ARBA" id="ARBA00022517"/>
    </source>
</evidence>
<keyword evidence="3" id="KW-0698">rRNA processing</keyword>
<keyword evidence="11" id="KW-1185">Reference proteome</keyword>
<dbReference type="eggNOG" id="KOG3073">
    <property type="taxonomic scope" value="Eukaryota"/>
</dbReference>
<keyword evidence="2" id="KW-0690">Ribosome biogenesis</keyword>
<keyword evidence="7" id="KW-0699">rRNA-binding</keyword>